<keyword evidence="1" id="KW-0472">Membrane</keyword>
<keyword evidence="1" id="KW-0812">Transmembrane</keyword>
<organism evidence="2 3">
    <name type="scientific">Mucilaginibacter robiniae</name>
    <dbReference type="NCBI Taxonomy" id="2728022"/>
    <lineage>
        <taxon>Bacteria</taxon>
        <taxon>Pseudomonadati</taxon>
        <taxon>Bacteroidota</taxon>
        <taxon>Sphingobacteriia</taxon>
        <taxon>Sphingobacteriales</taxon>
        <taxon>Sphingobacteriaceae</taxon>
        <taxon>Mucilaginibacter</taxon>
    </lineage>
</organism>
<keyword evidence="3" id="KW-1185">Reference proteome</keyword>
<sequence length="278" mass="31132">MKNLTRKLSLELLFSVSIIAIIIIPQILMAQDHKNMEISIHGQDTLINGKNLKDLPANDRQEAVTEIEKLSHLAPGGVARINYLRHSNPMMPAPADDSAHLQVNIDHFRNDNINGFGLMHHRPFNPDRNGPERMGNFPFPNSNPAGVTGIRYFKRRNIQTFDYSNTDNNGINTQVSFQISDPMENEVQQLMGTAKTGLELKDISLVPQFTAGKTLLTFGLPAKTLAEVELTDSEGKAIWKEKANTETFSKSFSWTLNGIYFLVVKQGSLTAMKRIVKE</sequence>
<dbReference type="InterPro" id="IPR026444">
    <property type="entry name" value="Secre_tail"/>
</dbReference>
<evidence type="ECO:0000313" key="3">
    <source>
        <dbReference type="Proteomes" id="UP000503278"/>
    </source>
</evidence>
<evidence type="ECO:0000313" key="2">
    <source>
        <dbReference type="EMBL" id="QJD96491.1"/>
    </source>
</evidence>
<keyword evidence="1" id="KW-1133">Transmembrane helix</keyword>
<dbReference type="EMBL" id="CP051682">
    <property type="protein sequence ID" value="QJD96491.1"/>
    <property type="molecule type" value="Genomic_DNA"/>
</dbReference>
<dbReference type="AlphaFoldDB" id="A0A7L5E0E2"/>
<dbReference type="Proteomes" id="UP000503278">
    <property type="component" value="Chromosome"/>
</dbReference>
<protein>
    <submittedName>
        <fullName evidence="2">T9SS type A sorting domain-containing protein</fullName>
    </submittedName>
</protein>
<gene>
    <name evidence="2" type="ORF">HH214_11700</name>
</gene>
<dbReference type="NCBIfam" id="TIGR04183">
    <property type="entry name" value="Por_Secre_tail"/>
    <property type="match status" value="1"/>
</dbReference>
<proteinExistence type="predicted"/>
<dbReference type="KEGG" id="mrob:HH214_11700"/>
<evidence type="ECO:0000256" key="1">
    <source>
        <dbReference type="SAM" id="Phobius"/>
    </source>
</evidence>
<dbReference type="RefSeq" id="WP_169607867.1">
    <property type="nucleotide sequence ID" value="NZ_CP051682.1"/>
</dbReference>
<accession>A0A7L5E0E2</accession>
<reference evidence="2 3" key="1">
    <citation type="submission" date="2020-04" db="EMBL/GenBank/DDBJ databases">
        <title>Genome sequencing of novel species.</title>
        <authorList>
            <person name="Heo J."/>
            <person name="Kim S.-J."/>
            <person name="Kim J.-S."/>
            <person name="Hong S.-B."/>
            <person name="Kwon S.-W."/>
        </authorList>
    </citation>
    <scope>NUCLEOTIDE SEQUENCE [LARGE SCALE GENOMIC DNA]</scope>
    <source>
        <strain evidence="2 3">F39-2</strain>
    </source>
</reference>
<name>A0A7L5E0E2_9SPHI</name>
<feature type="transmembrane region" description="Helical" evidence="1">
    <location>
        <begin position="12"/>
        <end position="30"/>
    </location>
</feature>